<dbReference type="PANTHER" id="PTHR20914:SF25">
    <property type="entry name" value="PHOSPHOLIPASE A2 INHIBITOR AND LY6_PLAUR DOMAIN-CONTAINING PROTEIN"/>
    <property type="match status" value="1"/>
</dbReference>
<evidence type="ECO:0000256" key="4">
    <source>
        <dbReference type="ARBA" id="ARBA00023005"/>
    </source>
</evidence>
<dbReference type="AlphaFoldDB" id="A0AA35VYE6"/>
<comment type="caution">
    <text evidence="9">The sequence shown here is derived from an EMBL/GenBank/DDBJ whole genome shotgun (WGS) entry which is preliminary data.</text>
</comment>
<dbReference type="Pfam" id="PF02988">
    <property type="entry name" value="PLA2_inh"/>
    <property type="match status" value="1"/>
</dbReference>
<dbReference type="InterPro" id="IPR050918">
    <property type="entry name" value="CNF-like_PLA2_Inhibitor"/>
</dbReference>
<dbReference type="GO" id="GO:0005576">
    <property type="term" value="C:extracellular region"/>
    <property type="evidence" value="ECO:0007669"/>
    <property type="project" value="UniProtKB-SubCell"/>
</dbReference>
<evidence type="ECO:0000259" key="8">
    <source>
        <dbReference type="Pfam" id="PF02988"/>
    </source>
</evidence>
<keyword evidence="6" id="KW-0732">Signal</keyword>
<comment type="similarity">
    <text evidence="2">Belongs to the CNF-like-inhibitor family.</text>
</comment>
<reference evidence="9" key="1">
    <citation type="submission" date="2022-12" db="EMBL/GenBank/DDBJ databases">
        <authorList>
            <person name="Alioto T."/>
            <person name="Alioto T."/>
            <person name="Gomez Garrido J."/>
        </authorList>
    </citation>
    <scope>NUCLEOTIDE SEQUENCE</scope>
</reference>
<name>A0AA35VYE6_9SAUR</name>
<dbReference type="Gene3D" id="2.10.60.10">
    <property type="entry name" value="CD59"/>
    <property type="match status" value="2"/>
</dbReference>
<evidence type="ECO:0000256" key="6">
    <source>
        <dbReference type="SAM" id="SignalP"/>
    </source>
</evidence>
<feature type="domain" description="Phospholipase A2 inhibitor N-terminal" evidence="8">
    <location>
        <begin position="23"/>
        <end position="104"/>
    </location>
</feature>
<dbReference type="CDD" id="cd23572">
    <property type="entry name" value="TFP_LU_ECD_PINLYP_rpt2"/>
    <property type="match status" value="1"/>
</dbReference>
<keyword evidence="10" id="KW-1185">Reference proteome</keyword>
<proteinExistence type="inferred from homology"/>
<dbReference type="PANTHER" id="PTHR20914">
    <property type="entry name" value="LY6/PLAUR DOMAIN-CONTAINING PROTEIN 8"/>
    <property type="match status" value="1"/>
</dbReference>
<organism evidence="9 10">
    <name type="scientific">Podarcis lilfordi</name>
    <name type="common">Lilford's wall lizard</name>
    <dbReference type="NCBI Taxonomy" id="74358"/>
    <lineage>
        <taxon>Eukaryota</taxon>
        <taxon>Metazoa</taxon>
        <taxon>Chordata</taxon>
        <taxon>Craniata</taxon>
        <taxon>Vertebrata</taxon>
        <taxon>Euteleostomi</taxon>
        <taxon>Lepidosauria</taxon>
        <taxon>Squamata</taxon>
        <taxon>Bifurcata</taxon>
        <taxon>Unidentata</taxon>
        <taxon>Episquamata</taxon>
        <taxon>Laterata</taxon>
        <taxon>Lacertibaenia</taxon>
        <taxon>Lacertidae</taxon>
        <taxon>Podarcis</taxon>
    </lineage>
</organism>
<dbReference type="GO" id="GO:0019834">
    <property type="term" value="F:phospholipase A2 inhibitor activity"/>
    <property type="evidence" value="ECO:0007669"/>
    <property type="project" value="UniProtKB-KW"/>
</dbReference>
<evidence type="ECO:0000256" key="3">
    <source>
        <dbReference type="ARBA" id="ARBA00022525"/>
    </source>
</evidence>
<dbReference type="SUPFAM" id="SSF57302">
    <property type="entry name" value="Snake toxin-like"/>
    <property type="match status" value="2"/>
</dbReference>
<evidence type="ECO:0000256" key="1">
    <source>
        <dbReference type="ARBA" id="ARBA00004613"/>
    </source>
</evidence>
<keyword evidence="3" id="KW-0964">Secreted</keyword>
<evidence type="ECO:0000313" key="10">
    <source>
        <dbReference type="Proteomes" id="UP001178461"/>
    </source>
</evidence>
<dbReference type="Pfam" id="PF00021">
    <property type="entry name" value="UPAR_LY6"/>
    <property type="match status" value="1"/>
</dbReference>
<accession>A0AA35VYE6</accession>
<sequence length="226" mass="24051">MMKTLLISCLLLALLPPVASLICESCFDQGKDCRNATTEECDDSSDQSCLSASGVGKLSLLGPRVVLKSCIDRELCEETFASVSISSALYLQSKATCCNTDMCNSGLPEMPETETREPNGLKCPSCINIFSDECESNKTVSCRNDEDYCFYLAANMDFGESSILGAVRGCATASACNYIDGLLDTDIGSLGFDIIQAECTGAMGEDATEDTTIYDGLVVEEGEVSA</sequence>
<feature type="chain" id="PRO_5041295511" evidence="6">
    <location>
        <begin position="21"/>
        <end position="226"/>
    </location>
</feature>
<dbReference type="EMBL" id="CANTUW010000001">
    <property type="protein sequence ID" value="CAI7934776.1"/>
    <property type="molecule type" value="Genomic_DNA"/>
</dbReference>
<gene>
    <name evidence="9" type="ORF">PODLI_1B005441</name>
</gene>
<dbReference type="InterPro" id="IPR016054">
    <property type="entry name" value="LY6_UPA_recep-like"/>
</dbReference>
<dbReference type="Proteomes" id="UP001178461">
    <property type="component" value="Unassembled WGS sequence"/>
</dbReference>
<feature type="signal peptide" evidence="6">
    <location>
        <begin position="1"/>
        <end position="20"/>
    </location>
</feature>
<comment type="subcellular location">
    <subcellularLocation>
        <location evidence="1">Secreted</location>
    </subcellularLocation>
</comment>
<evidence type="ECO:0000256" key="5">
    <source>
        <dbReference type="ARBA" id="ARBA00023157"/>
    </source>
</evidence>
<keyword evidence="5" id="KW-1015">Disulfide bond</keyword>
<protein>
    <submittedName>
        <fullName evidence="9">Phospholipase A2 inhibitor subunit gamma B-like</fullName>
    </submittedName>
</protein>
<evidence type="ECO:0000256" key="2">
    <source>
        <dbReference type="ARBA" id="ARBA00006570"/>
    </source>
</evidence>
<evidence type="ECO:0000259" key="7">
    <source>
        <dbReference type="Pfam" id="PF00021"/>
    </source>
</evidence>
<keyword evidence="4" id="KW-0593">Phospholipase A2 inhibitor</keyword>
<evidence type="ECO:0000313" key="9">
    <source>
        <dbReference type="EMBL" id="CAI7934776.1"/>
    </source>
</evidence>
<feature type="domain" description="UPAR/Ly6" evidence="7">
    <location>
        <begin position="119"/>
        <end position="179"/>
    </location>
</feature>
<dbReference type="InterPro" id="IPR004126">
    <property type="entry name" value="PLipase_A2_inh_N"/>
</dbReference>
<dbReference type="InterPro" id="IPR045860">
    <property type="entry name" value="Snake_toxin-like_sf"/>
</dbReference>